<name>A0AAN7Q698_9COLE</name>
<organism evidence="1 2">
    <name type="scientific">Aquatica leii</name>
    <dbReference type="NCBI Taxonomy" id="1421715"/>
    <lineage>
        <taxon>Eukaryota</taxon>
        <taxon>Metazoa</taxon>
        <taxon>Ecdysozoa</taxon>
        <taxon>Arthropoda</taxon>
        <taxon>Hexapoda</taxon>
        <taxon>Insecta</taxon>
        <taxon>Pterygota</taxon>
        <taxon>Neoptera</taxon>
        <taxon>Endopterygota</taxon>
        <taxon>Coleoptera</taxon>
        <taxon>Polyphaga</taxon>
        <taxon>Elateriformia</taxon>
        <taxon>Elateroidea</taxon>
        <taxon>Lampyridae</taxon>
        <taxon>Luciolinae</taxon>
        <taxon>Aquatica</taxon>
    </lineage>
</organism>
<proteinExistence type="predicted"/>
<dbReference type="AlphaFoldDB" id="A0AAN7Q698"/>
<evidence type="ECO:0000313" key="1">
    <source>
        <dbReference type="EMBL" id="KAK4881660.1"/>
    </source>
</evidence>
<dbReference type="Proteomes" id="UP001353858">
    <property type="component" value="Unassembled WGS sequence"/>
</dbReference>
<dbReference type="EMBL" id="JARPUR010000002">
    <property type="protein sequence ID" value="KAK4881660.1"/>
    <property type="molecule type" value="Genomic_DNA"/>
</dbReference>
<evidence type="ECO:0000313" key="2">
    <source>
        <dbReference type="Proteomes" id="UP001353858"/>
    </source>
</evidence>
<accession>A0AAN7Q698</accession>
<reference evidence="2" key="1">
    <citation type="submission" date="2023-01" db="EMBL/GenBank/DDBJ databases">
        <title>Key to firefly adult light organ development and bioluminescence: homeobox transcription factors regulate luciferase expression and transportation to peroxisome.</title>
        <authorList>
            <person name="Fu X."/>
        </authorList>
    </citation>
    <scope>NUCLEOTIDE SEQUENCE [LARGE SCALE GENOMIC DNA]</scope>
</reference>
<sequence length="136" mass="15839">MQITLNFIFFFKNRVTDELHQNSDIEKNRAKLNLTSNGKEFFFKYFEFKNATKLFDFENAKKDGEWKEYPVAMNKLIAFPVDAEKDLTTLENYIADKENLVNLASYLSTLGGRDVIGKVNNILKHCITNKLATFHM</sequence>
<comment type="caution">
    <text evidence="1">The sequence shown here is derived from an EMBL/GenBank/DDBJ whole genome shotgun (WGS) entry which is preliminary data.</text>
</comment>
<protein>
    <submittedName>
        <fullName evidence="1">Uncharacterized protein</fullName>
    </submittedName>
</protein>
<keyword evidence="2" id="KW-1185">Reference proteome</keyword>
<gene>
    <name evidence="1" type="ORF">RN001_004979</name>
</gene>